<name>A0A319D9N4_9EURO</name>
<dbReference type="Gene3D" id="1.10.275.10">
    <property type="entry name" value="Fumarase/aspartase (N-terminal domain)"/>
    <property type="match status" value="1"/>
</dbReference>
<dbReference type="SUPFAM" id="SSF48557">
    <property type="entry name" value="L-aspartase-like"/>
    <property type="match status" value="1"/>
</dbReference>
<dbReference type="CDD" id="cd00332">
    <property type="entry name" value="PAL-HAL"/>
    <property type="match status" value="1"/>
</dbReference>
<dbReference type="InterPro" id="IPR024083">
    <property type="entry name" value="Fumarase/histidase_N"/>
</dbReference>
<dbReference type="Proteomes" id="UP000247810">
    <property type="component" value="Unassembled WGS sequence"/>
</dbReference>
<dbReference type="InterPro" id="IPR001106">
    <property type="entry name" value="Aromatic_Lyase"/>
</dbReference>
<dbReference type="STRING" id="1448320.A0A319D9N4"/>
<evidence type="ECO:0000256" key="1">
    <source>
        <dbReference type="ARBA" id="ARBA00007238"/>
    </source>
</evidence>
<dbReference type="InterPro" id="IPR023144">
    <property type="entry name" value="Phe_NH3-lyase_shielding_dom_sf"/>
</dbReference>
<proteinExistence type="inferred from homology"/>
<evidence type="ECO:0000256" key="2">
    <source>
        <dbReference type="RuleBase" id="RU003954"/>
    </source>
</evidence>
<dbReference type="VEuPathDB" id="FungiDB:BO71DRAFT_326713"/>
<sequence>MGRPADKETTSFTEAVLASVSKLQKTLCTADTVKINGNELNMAEVVAVAKYNITPEFRDDLDTTLKMSESVNVLQAQLAAGKTIYGVNTGFGGSADARTDDHDTLQKALIQHHNSGILLPSEQGLGGSLVQDNLSKHNMPAPIVKAAMLVRCNNLMCGHSAVRPEVVRHILILIANDLTPVVPMRGSISASGDLTPMAYIAGALEGNPDIFIDSGQHNGNLALRSYEALQCANLKPLSFLPKEALGLLNGTAFSAGAAAMVLFEANQLLLFSQILTAMCTEALMGTRRNFHPFIDHVRPHPGQTEAARNMYHFLSDSKLATNATPETVGLAQDRYAIRTSSQWIGPQIETLELATRQVVCELNSTTDNPLLDPVRQEVHHGGNFQAASVTSATEKAMTCMQMLGKMIFGQCSEVLNPMFSKGLPPNLCADDPSLSFAFKGVDVNMASYMSELAFIARPVSNFVQSAEMHNQAINSLALIGARYAAETVQILSMMIATHIYVLCQAVDLRVLQLEFERAVKPRVYHITETLCIGVASGERIPHIQKSVWKHLMNQWGRTSNMDLVDRAETSVSYTVGILLNQLNLHRENERSSIPMTILNWQDGVKYVLAQEYKTTRAAFLNHQSTQEHLCSPSRKLYCYVRETLNVPMHRGIADHPTHSNHNLPNNKRSIGSHISAIYIALREGDMIPTLLSCFDIPLPEWVPMEEN</sequence>
<dbReference type="AlphaFoldDB" id="A0A319D9N4"/>
<dbReference type="EMBL" id="KZ825884">
    <property type="protein sequence ID" value="PYH93861.1"/>
    <property type="molecule type" value="Genomic_DNA"/>
</dbReference>
<evidence type="ECO:0000313" key="4">
    <source>
        <dbReference type="Proteomes" id="UP000247810"/>
    </source>
</evidence>
<dbReference type="Gene3D" id="1.20.200.10">
    <property type="entry name" value="Fumarase/aspartase (Central domain)"/>
    <property type="match status" value="1"/>
</dbReference>
<dbReference type="GO" id="GO:0006559">
    <property type="term" value="P:L-phenylalanine catabolic process"/>
    <property type="evidence" value="ECO:0007669"/>
    <property type="project" value="InterPro"/>
</dbReference>
<evidence type="ECO:0000313" key="3">
    <source>
        <dbReference type="EMBL" id="PYH93861.1"/>
    </source>
</evidence>
<dbReference type="GO" id="GO:0016841">
    <property type="term" value="F:ammonia-lyase activity"/>
    <property type="evidence" value="ECO:0007669"/>
    <property type="project" value="InterPro"/>
</dbReference>
<dbReference type="NCBIfam" id="TIGR01226">
    <property type="entry name" value="phe_am_lyase"/>
    <property type="match status" value="1"/>
</dbReference>
<reference evidence="3 4" key="1">
    <citation type="submission" date="2018-02" db="EMBL/GenBank/DDBJ databases">
        <title>The genomes of Aspergillus section Nigri reveals drivers in fungal speciation.</title>
        <authorList>
            <consortium name="DOE Joint Genome Institute"/>
            <person name="Vesth T.C."/>
            <person name="Nybo J."/>
            <person name="Theobald S."/>
            <person name="Brandl J."/>
            <person name="Frisvad J.C."/>
            <person name="Nielsen K.F."/>
            <person name="Lyhne E.K."/>
            <person name="Kogle M.E."/>
            <person name="Kuo A."/>
            <person name="Riley R."/>
            <person name="Clum A."/>
            <person name="Nolan M."/>
            <person name="Lipzen A."/>
            <person name="Salamov A."/>
            <person name="Henrissat B."/>
            <person name="Wiebenga A."/>
            <person name="De vries R.P."/>
            <person name="Grigoriev I.V."/>
            <person name="Mortensen U.H."/>
            <person name="Andersen M.R."/>
            <person name="Baker S.E."/>
        </authorList>
    </citation>
    <scope>NUCLEOTIDE SEQUENCE [LARGE SCALE GENOMIC DNA]</scope>
    <source>
        <strain evidence="3 4">CBS 707.79</strain>
    </source>
</reference>
<protein>
    <submittedName>
        <fullName evidence="3">Phenylalanine ammonia-lyase</fullName>
    </submittedName>
</protein>
<accession>A0A319D9N4</accession>
<organism evidence="3 4">
    <name type="scientific">Aspergillus ellipticus CBS 707.79</name>
    <dbReference type="NCBI Taxonomy" id="1448320"/>
    <lineage>
        <taxon>Eukaryota</taxon>
        <taxon>Fungi</taxon>
        <taxon>Dikarya</taxon>
        <taxon>Ascomycota</taxon>
        <taxon>Pezizomycotina</taxon>
        <taxon>Eurotiomycetes</taxon>
        <taxon>Eurotiomycetidae</taxon>
        <taxon>Eurotiales</taxon>
        <taxon>Aspergillaceae</taxon>
        <taxon>Aspergillus</taxon>
        <taxon>Aspergillus subgen. Circumdati</taxon>
    </lineage>
</organism>
<dbReference type="Pfam" id="PF00221">
    <property type="entry name" value="Lyase_aromatic"/>
    <property type="match status" value="1"/>
</dbReference>
<dbReference type="OrthoDB" id="10051290at2759"/>
<dbReference type="InterPro" id="IPR008948">
    <property type="entry name" value="L-Aspartase-like"/>
</dbReference>
<dbReference type="Gene3D" id="1.10.274.20">
    <property type="entry name" value="Phenylalanine ammonia-lyase 1, domain 3"/>
    <property type="match status" value="1"/>
</dbReference>
<comment type="similarity">
    <text evidence="1 2">Belongs to the PAL/histidase family.</text>
</comment>
<gene>
    <name evidence="3" type="ORF">BO71DRAFT_326713</name>
</gene>
<dbReference type="GO" id="GO:0005737">
    <property type="term" value="C:cytoplasm"/>
    <property type="evidence" value="ECO:0007669"/>
    <property type="project" value="InterPro"/>
</dbReference>
<keyword evidence="4" id="KW-1185">Reference proteome</keyword>
<dbReference type="InterPro" id="IPR005922">
    <property type="entry name" value="Phe_NH3-lyase"/>
</dbReference>
<dbReference type="PANTHER" id="PTHR10362">
    <property type="entry name" value="HISTIDINE AMMONIA-LYASE"/>
    <property type="match status" value="1"/>
</dbReference>
<keyword evidence="2 3" id="KW-0456">Lyase</keyword>